<dbReference type="Pfam" id="PF11799">
    <property type="entry name" value="IMS_C"/>
    <property type="match status" value="1"/>
</dbReference>
<dbReference type="InterPro" id="IPR043502">
    <property type="entry name" value="DNA/RNA_pol_sf"/>
</dbReference>
<dbReference type="Proteomes" id="UP000038009">
    <property type="component" value="Unassembled WGS sequence"/>
</dbReference>
<dbReference type="Gene3D" id="3.30.1490.100">
    <property type="entry name" value="DNA polymerase, Y-family, little finger domain"/>
    <property type="match status" value="1"/>
</dbReference>
<evidence type="ECO:0000313" key="5">
    <source>
        <dbReference type="EMBL" id="KPI88833.1"/>
    </source>
</evidence>
<dbReference type="SUPFAM" id="SSF56672">
    <property type="entry name" value="DNA/RNA polymerases"/>
    <property type="match status" value="1"/>
</dbReference>
<organism evidence="5 6">
    <name type="scientific">Leptomonas seymouri</name>
    <dbReference type="NCBI Taxonomy" id="5684"/>
    <lineage>
        <taxon>Eukaryota</taxon>
        <taxon>Discoba</taxon>
        <taxon>Euglenozoa</taxon>
        <taxon>Kinetoplastea</taxon>
        <taxon>Metakinetoplastina</taxon>
        <taxon>Trypanosomatida</taxon>
        <taxon>Trypanosomatidae</taxon>
        <taxon>Leishmaniinae</taxon>
        <taxon>Leptomonas</taxon>
    </lineage>
</organism>
<feature type="compositionally biased region" description="Basic residues" evidence="3">
    <location>
        <begin position="605"/>
        <end position="624"/>
    </location>
</feature>
<feature type="compositionally biased region" description="Basic residues" evidence="3">
    <location>
        <begin position="557"/>
        <end position="568"/>
    </location>
</feature>
<evidence type="ECO:0000313" key="6">
    <source>
        <dbReference type="Proteomes" id="UP000038009"/>
    </source>
</evidence>
<dbReference type="FunFam" id="3.40.1170.60:FF:000012">
    <property type="entry name" value="Putative DNA-directed polymerase kappa"/>
    <property type="match status" value="1"/>
</dbReference>
<dbReference type="CDD" id="cd03586">
    <property type="entry name" value="PolY_Pol_IV_kappa"/>
    <property type="match status" value="1"/>
</dbReference>
<dbReference type="PROSITE" id="PS50173">
    <property type="entry name" value="UMUC"/>
    <property type="match status" value="1"/>
</dbReference>
<dbReference type="InterPro" id="IPR036775">
    <property type="entry name" value="DNA_pol_Y-fam_lit_finger_sf"/>
</dbReference>
<evidence type="ECO:0000256" key="3">
    <source>
        <dbReference type="SAM" id="MobiDB-lite"/>
    </source>
</evidence>
<dbReference type="EMBL" id="LJSK01000038">
    <property type="protein sequence ID" value="KPI88833.1"/>
    <property type="molecule type" value="Genomic_DNA"/>
</dbReference>
<dbReference type="OrthoDB" id="1747274at2759"/>
<dbReference type="AlphaFoldDB" id="A0A0N1PDB9"/>
<dbReference type="GO" id="GO:0003887">
    <property type="term" value="F:DNA-directed DNA polymerase activity"/>
    <property type="evidence" value="ECO:0007669"/>
    <property type="project" value="InterPro"/>
</dbReference>
<dbReference type="PANTHER" id="PTHR11076">
    <property type="entry name" value="DNA REPAIR POLYMERASE UMUC / TRANSFERASE FAMILY MEMBER"/>
    <property type="match status" value="1"/>
</dbReference>
<dbReference type="PANTHER" id="PTHR11076:SF33">
    <property type="entry name" value="DNA POLYMERASE KAPPA"/>
    <property type="match status" value="1"/>
</dbReference>
<reference evidence="5 6" key="1">
    <citation type="journal article" date="2015" name="PLoS Pathog.">
        <title>Leptomonas seymouri: Adaptations to the Dixenous Life Cycle Analyzed by Genome Sequencing, Transcriptome Profiling and Co-infection with Leishmania donovani.</title>
        <authorList>
            <person name="Kraeva N."/>
            <person name="Butenko A."/>
            <person name="Hlavacova J."/>
            <person name="Kostygov A."/>
            <person name="Myskova J."/>
            <person name="Grybchuk D."/>
            <person name="Lestinova T."/>
            <person name="Votypka J."/>
            <person name="Volf P."/>
            <person name="Opperdoes F."/>
            <person name="Flegontov P."/>
            <person name="Lukes J."/>
            <person name="Yurchenko V."/>
        </authorList>
    </citation>
    <scope>NUCLEOTIDE SEQUENCE [LARGE SCALE GENOMIC DNA]</scope>
    <source>
        <strain evidence="5 6">ATCC 30220</strain>
    </source>
</reference>
<comment type="caution">
    <text evidence="5">The sequence shown here is derived from an EMBL/GenBank/DDBJ whole genome shotgun (WGS) entry which is preliminary data.</text>
</comment>
<dbReference type="InterPro" id="IPR001126">
    <property type="entry name" value="UmuC"/>
</dbReference>
<proteinExistence type="inferred from homology"/>
<feature type="domain" description="UmuC" evidence="4">
    <location>
        <begin position="139"/>
        <end position="325"/>
    </location>
</feature>
<dbReference type="GO" id="GO:0003684">
    <property type="term" value="F:damaged DNA binding"/>
    <property type="evidence" value="ECO:0007669"/>
    <property type="project" value="InterPro"/>
</dbReference>
<gene>
    <name evidence="5" type="ORF">ABL78_2027</name>
</gene>
<evidence type="ECO:0000259" key="4">
    <source>
        <dbReference type="PROSITE" id="PS50173"/>
    </source>
</evidence>
<protein>
    <recommendedName>
        <fullName evidence="2">DNA polymerase kappa</fullName>
    </recommendedName>
</protein>
<dbReference type="InterPro" id="IPR022880">
    <property type="entry name" value="DNApol_IV"/>
</dbReference>
<dbReference type="Pfam" id="PF11798">
    <property type="entry name" value="IMS_HHH"/>
    <property type="match status" value="1"/>
</dbReference>
<dbReference type="Gene3D" id="3.30.70.270">
    <property type="match status" value="1"/>
</dbReference>
<dbReference type="Pfam" id="PF00817">
    <property type="entry name" value="IMS"/>
    <property type="match status" value="1"/>
</dbReference>
<keyword evidence="6" id="KW-1185">Reference proteome</keyword>
<comment type="similarity">
    <text evidence="1">Belongs to the DNA polymerase type-Y family.</text>
</comment>
<evidence type="ECO:0000256" key="1">
    <source>
        <dbReference type="ARBA" id="ARBA00010945"/>
    </source>
</evidence>
<evidence type="ECO:0000256" key="2">
    <source>
        <dbReference type="ARBA" id="ARBA00016178"/>
    </source>
</evidence>
<feature type="region of interest" description="Disordered" evidence="3">
    <location>
        <begin position="552"/>
        <end position="624"/>
    </location>
</feature>
<sequence>MIPYFRHRCCGLNLTRSAALTAVQLSHRSFTSTAVALPNVRTSDPAASVGRLAFDASKAGLARVDKAHVERVMRAATKGTAFYKSEQRKEAERTRRHKGLVEKQRAFRLLPLSERQSWAAKSDAVEADLESTRDFTRSFIHIDMDMFYAAVEEKFNPSLRDRPFAVGSFAMLATSNYIARQYGVRSGMPGFIAKKLCPSLWIQPLHFDLYRAEAASVRAIAATYDPGYVTVGLDELTMDVTEYLRRHNNGSARMSAEDVCAEFRARVEAATQLTCSGGVSHTAAFSKLASNVHKPNGQHVIKLSTREEVLHYVRDTPVRDIPGVGSATEGQLKALGILTCKDFLAQKAELCYLFREKTFAFYLSAGLGLVRTHVDRAIAERAAQVSQAESVGMTLLRRKASPMAVQKSRSVACPRASVPPAALPLLQKSTGKSITVSRGLPSEQAFRARLRQLVKGAHDVLVQQSACTRHISFTTIDHSFKKRLYSTTLPNQTANFSRLYNAAAALAEPFVLRHREFRLIGVNFGKLQRISVSSSVSSSKPRRATKAIKLQRTATPRLHRSLTSRKALKPSTPSSSLKSRRSATKSSAAPLKAKKRDKNPPGRLAKARRSTRQAKHRVSYVRHV</sequence>
<dbReference type="GO" id="GO:0042276">
    <property type="term" value="P:error-prone translesion synthesis"/>
    <property type="evidence" value="ECO:0007669"/>
    <property type="project" value="TreeGrafter"/>
</dbReference>
<dbReference type="InterPro" id="IPR050116">
    <property type="entry name" value="DNA_polymerase-Y"/>
</dbReference>
<dbReference type="GO" id="GO:0005634">
    <property type="term" value="C:nucleus"/>
    <property type="evidence" value="ECO:0007669"/>
    <property type="project" value="TreeGrafter"/>
</dbReference>
<accession>A0A0N1PDB9</accession>
<dbReference type="GO" id="GO:0006281">
    <property type="term" value="P:DNA repair"/>
    <property type="evidence" value="ECO:0007669"/>
    <property type="project" value="InterPro"/>
</dbReference>
<dbReference type="SUPFAM" id="SSF100879">
    <property type="entry name" value="Lesion bypass DNA polymerase (Y-family), little finger domain"/>
    <property type="match status" value="1"/>
</dbReference>
<dbReference type="InterPro" id="IPR017961">
    <property type="entry name" value="DNA_pol_Y-fam_little_finger"/>
</dbReference>
<dbReference type="InterPro" id="IPR043128">
    <property type="entry name" value="Rev_trsase/Diguanyl_cyclase"/>
</dbReference>
<dbReference type="OMA" id="LWIQPLH"/>
<dbReference type="Gene3D" id="3.40.1170.60">
    <property type="match status" value="1"/>
</dbReference>
<dbReference type="Gene3D" id="1.10.150.810">
    <property type="match status" value="2"/>
</dbReference>
<name>A0A0N1PDB9_LEPSE</name>
<dbReference type="VEuPathDB" id="TriTrypDB:Lsey_0038_0040"/>
<dbReference type="InterPro" id="IPR024728">
    <property type="entry name" value="PolY_HhH_motif"/>
</dbReference>